<organism evidence="2 3">
    <name type="scientific">Candidatus Cryptobacteroides merdipullorum</name>
    <dbReference type="NCBI Taxonomy" id="2840771"/>
    <lineage>
        <taxon>Bacteria</taxon>
        <taxon>Pseudomonadati</taxon>
        <taxon>Bacteroidota</taxon>
        <taxon>Bacteroidia</taxon>
        <taxon>Bacteroidales</taxon>
        <taxon>Candidatus Cryptobacteroides</taxon>
    </lineage>
</organism>
<feature type="chain" id="PRO_5039000568" evidence="1">
    <location>
        <begin position="23"/>
        <end position="418"/>
    </location>
</feature>
<comment type="caution">
    <text evidence="2">The sequence shown here is derived from an EMBL/GenBank/DDBJ whole genome shotgun (WGS) entry which is preliminary data.</text>
</comment>
<dbReference type="Gene3D" id="3.30.1330.60">
    <property type="entry name" value="OmpA-like domain"/>
    <property type="match status" value="1"/>
</dbReference>
<proteinExistence type="predicted"/>
<evidence type="ECO:0000313" key="2">
    <source>
        <dbReference type="EMBL" id="HIT47414.1"/>
    </source>
</evidence>
<protein>
    <submittedName>
        <fullName evidence="2">DUF3575 domain-containing protein</fullName>
    </submittedName>
</protein>
<reference evidence="2" key="2">
    <citation type="journal article" date="2021" name="PeerJ">
        <title>Extensive microbial diversity within the chicken gut microbiome revealed by metagenomics and culture.</title>
        <authorList>
            <person name="Gilroy R."/>
            <person name="Ravi A."/>
            <person name="Getino M."/>
            <person name="Pursley I."/>
            <person name="Horton D.L."/>
            <person name="Alikhan N.F."/>
            <person name="Baker D."/>
            <person name="Gharbi K."/>
            <person name="Hall N."/>
            <person name="Watson M."/>
            <person name="Adriaenssens E.M."/>
            <person name="Foster-Nyarko E."/>
            <person name="Jarju S."/>
            <person name="Secka A."/>
            <person name="Antonio M."/>
            <person name="Oren A."/>
            <person name="Chaudhuri R.R."/>
            <person name="La Ragione R."/>
            <person name="Hildebrand F."/>
            <person name="Pallen M.J."/>
        </authorList>
    </citation>
    <scope>NUCLEOTIDE SEQUENCE</scope>
    <source>
        <strain evidence="2">ChiHecec2B26-709</strain>
    </source>
</reference>
<dbReference type="InterPro" id="IPR021958">
    <property type="entry name" value="DUF3575"/>
</dbReference>
<reference evidence="2" key="1">
    <citation type="submission" date="2020-10" db="EMBL/GenBank/DDBJ databases">
        <authorList>
            <person name="Gilroy R."/>
        </authorList>
    </citation>
    <scope>NUCLEOTIDE SEQUENCE</scope>
    <source>
        <strain evidence="2">ChiHecec2B26-709</strain>
    </source>
</reference>
<dbReference type="AlphaFoldDB" id="A0A9D1GPA5"/>
<dbReference type="Proteomes" id="UP000886881">
    <property type="component" value="Unassembled WGS sequence"/>
</dbReference>
<dbReference type="InterPro" id="IPR036737">
    <property type="entry name" value="OmpA-like_sf"/>
</dbReference>
<dbReference type="SUPFAM" id="SSF103088">
    <property type="entry name" value="OmpA-like"/>
    <property type="match status" value="1"/>
</dbReference>
<feature type="signal peptide" evidence="1">
    <location>
        <begin position="1"/>
        <end position="22"/>
    </location>
</feature>
<dbReference type="Pfam" id="PF12099">
    <property type="entry name" value="DUF3575"/>
    <property type="match status" value="1"/>
</dbReference>
<name>A0A9D1GPA5_9BACT</name>
<sequence length="418" mass="48306">MRTEKCCIVLTILLAMSLFNVAESREVRDSVKIYFRQGYSVLDMSIRDNRETLDRIADSLTWGYTDSVYTLKKVMVVGGASPEGSIPLNKRLSEKRANVLFDYLSRYGELPDSLTTFEYLGRDWNGLIKLVEQDENVPYREETLEFLRDIASRCVGGEKLADNNVGRLSRFKGGEPYRYMYRNLFPEIRASRIYLWYDKMRNPFFVPLVTAPTVRLETPETRLTRTVVPPVFKKPFYMALKTNMLYDALLVPNASAEFYLGRNWSIAGGWMHGWWKSDPAHWYWRIYGGDLTLRKWFGRRSQEKPLTGHHVGLYGSAFTYDFETGGRGFLGGEPGGDIYDRANFSAGVEYGYSLPIAERLNLDFTLGVGWVGGIYYEYLPIDDCYVWQSTHRLNYFGPTRLEISLVWLLGRGNYNQGY</sequence>
<accession>A0A9D1GPA5</accession>
<evidence type="ECO:0000256" key="1">
    <source>
        <dbReference type="SAM" id="SignalP"/>
    </source>
</evidence>
<evidence type="ECO:0000313" key="3">
    <source>
        <dbReference type="Proteomes" id="UP000886881"/>
    </source>
</evidence>
<keyword evidence="1" id="KW-0732">Signal</keyword>
<gene>
    <name evidence="2" type="ORF">IAC35_06115</name>
</gene>
<dbReference type="EMBL" id="DVLC01000113">
    <property type="protein sequence ID" value="HIT47414.1"/>
    <property type="molecule type" value="Genomic_DNA"/>
</dbReference>